<feature type="domain" description="Transposase Synechocystis PCC 6803" evidence="1">
    <location>
        <begin position="3"/>
        <end position="126"/>
    </location>
</feature>
<protein>
    <submittedName>
        <fullName evidence="2">Transposase</fullName>
    </submittedName>
</protein>
<dbReference type="Pfam" id="PF01710">
    <property type="entry name" value="HTH_Tnp_IS630"/>
    <property type="match status" value="1"/>
</dbReference>
<name>A0AA43GR14_9CYAN</name>
<dbReference type="EMBL" id="JANQDH010000040">
    <property type="protein sequence ID" value="MDH6060010.1"/>
    <property type="molecule type" value="Genomic_DNA"/>
</dbReference>
<proteinExistence type="predicted"/>
<dbReference type="RefSeq" id="WP_280654022.1">
    <property type="nucleotide sequence ID" value="NZ_JANQDH010000040.1"/>
</dbReference>
<gene>
    <name evidence="2" type="ORF">NWP17_06095</name>
</gene>
<organism evidence="2 3">
    <name type="scientific">Chrysosporum bergii ANA360D</name>
    <dbReference type="NCBI Taxonomy" id="617107"/>
    <lineage>
        <taxon>Bacteria</taxon>
        <taxon>Bacillati</taxon>
        <taxon>Cyanobacteriota</taxon>
        <taxon>Cyanophyceae</taxon>
        <taxon>Nostocales</taxon>
        <taxon>Nodulariaceae</taxon>
        <taxon>Chrysosporum</taxon>
    </lineage>
</organism>
<dbReference type="SUPFAM" id="SSF46689">
    <property type="entry name" value="Homeodomain-like"/>
    <property type="match status" value="1"/>
</dbReference>
<dbReference type="Proteomes" id="UP001159387">
    <property type="component" value="Unassembled WGS sequence"/>
</dbReference>
<dbReference type="InterPro" id="IPR036388">
    <property type="entry name" value="WH-like_DNA-bd_sf"/>
</dbReference>
<evidence type="ECO:0000259" key="1">
    <source>
        <dbReference type="Pfam" id="PF01710"/>
    </source>
</evidence>
<evidence type="ECO:0000313" key="2">
    <source>
        <dbReference type="EMBL" id="MDH6060010.1"/>
    </source>
</evidence>
<evidence type="ECO:0000313" key="3">
    <source>
        <dbReference type="Proteomes" id="UP001159387"/>
    </source>
</evidence>
<comment type="caution">
    <text evidence="2">The sequence shown here is derived from an EMBL/GenBank/DDBJ whole genome shotgun (WGS) entry which is preliminary data.</text>
</comment>
<accession>A0AA43GR14</accession>
<dbReference type="InterPro" id="IPR009057">
    <property type="entry name" value="Homeodomain-like_sf"/>
</dbReference>
<dbReference type="InterPro" id="IPR002622">
    <property type="entry name" value="Transposase_14"/>
</dbReference>
<keyword evidence="3" id="KW-1185">Reference proteome</keyword>
<dbReference type="Gene3D" id="1.10.10.10">
    <property type="entry name" value="Winged helix-like DNA-binding domain superfamily/Winged helix DNA-binding domain"/>
    <property type="match status" value="1"/>
</dbReference>
<dbReference type="AlphaFoldDB" id="A0AA43GR14"/>
<sequence>MKAYSLDFRQKILDTYSEGGISQRQLAKRFCVSLSFVEKLLKQYRETKSIAPKQRTKQTPPKLNSQELKILQEIVEANKDATLSEIRSILQERTGITIGISTVERMLQKMEITLKRKHCKPRRKRVKQSDH</sequence>
<reference evidence="2 3" key="1">
    <citation type="journal article" date="2023" name="J. Phycol.">
        <title>Chrysosporum ovalisporum is synonymous with the true-branching cyanobacterium Umezakia natans (Nostocales/Aphanizomenonaceae).</title>
        <authorList>
            <person name="McGregor G.B."/>
            <person name="Sendall B.C."/>
            <person name="Niiyama Y."/>
            <person name="Tuji A."/>
            <person name="Willis A."/>
        </authorList>
    </citation>
    <scope>NUCLEOTIDE SEQUENCE [LARGE SCALE GENOMIC DNA]</scope>
    <source>
        <strain evidence="2 3">ANA360D</strain>
    </source>
</reference>